<feature type="region of interest" description="Disordered" evidence="2">
    <location>
        <begin position="197"/>
        <end position="218"/>
    </location>
</feature>
<organism evidence="4 5">
    <name type="scientific">Sphingopyxis macrogoltabida</name>
    <name type="common">Sphingomonas macrogoltabidus</name>
    <dbReference type="NCBI Taxonomy" id="33050"/>
    <lineage>
        <taxon>Bacteria</taxon>
        <taxon>Pseudomonadati</taxon>
        <taxon>Pseudomonadota</taxon>
        <taxon>Alphaproteobacteria</taxon>
        <taxon>Sphingomonadales</taxon>
        <taxon>Sphingomonadaceae</taxon>
        <taxon>Sphingopyxis</taxon>
    </lineage>
</organism>
<evidence type="ECO:0000256" key="1">
    <source>
        <dbReference type="ARBA" id="ARBA00023125"/>
    </source>
</evidence>
<dbReference type="GO" id="GO:0003700">
    <property type="term" value="F:DNA-binding transcription factor activity"/>
    <property type="evidence" value="ECO:0007669"/>
    <property type="project" value="TreeGrafter"/>
</dbReference>
<proteinExistence type="predicted"/>
<dbReference type="AlphaFoldDB" id="A0A2W5MNQ4"/>
<dbReference type="GO" id="GO:0005829">
    <property type="term" value="C:cytosol"/>
    <property type="evidence" value="ECO:0007669"/>
    <property type="project" value="TreeGrafter"/>
</dbReference>
<keyword evidence="1" id="KW-0238">DNA-binding</keyword>
<name>A0A2W5MNQ4_SPHMC</name>
<evidence type="ECO:0000313" key="5">
    <source>
        <dbReference type="Proteomes" id="UP000248597"/>
    </source>
</evidence>
<dbReference type="PANTHER" id="PTHR47894">
    <property type="entry name" value="HTH-TYPE TRANSCRIPTIONAL REGULATOR GADX"/>
    <property type="match status" value="1"/>
</dbReference>
<dbReference type="Pfam" id="PF12625">
    <property type="entry name" value="Arabinose_bd"/>
    <property type="match status" value="1"/>
</dbReference>
<dbReference type="GO" id="GO:0000976">
    <property type="term" value="F:transcription cis-regulatory region binding"/>
    <property type="evidence" value="ECO:0007669"/>
    <property type="project" value="TreeGrafter"/>
</dbReference>
<reference evidence="4 5" key="1">
    <citation type="submission" date="2017-08" db="EMBL/GenBank/DDBJ databases">
        <title>Infants hospitalized years apart are colonized by the same room-sourced microbial strains.</title>
        <authorList>
            <person name="Brooks B."/>
            <person name="Olm M.R."/>
            <person name="Firek B.A."/>
            <person name="Baker R."/>
            <person name="Thomas B.C."/>
            <person name="Morowitz M.J."/>
            <person name="Banfield J.F."/>
        </authorList>
    </citation>
    <scope>NUCLEOTIDE SEQUENCE [LARGE SCALE GENOMIC DNA]</scope>
    <source>
        <strain evidence="4">S2_005_003_R2_47</strain>
    </source>
</reference>
<evidence type="ECO:0000259" key="3">
    <source>
        <dbReference type="Pfam" id="PF12625"/>
    </source>
</evidence>
<comment type="caution">
    <text evidence="4">The sequence shown here is derived from an EMBL/GenBank/DDBJ whole genome shotgun (WGS) entry which is preliminary data.</text>
</comment>
<dbReference type="PANTHER" id="PTHR47894:SF1">
    <property type="entry name" value="HTH-TYPE TRANSCRIPTIONAL REGULATOR VQSM"/>
    <property type="match status" value="1"/>
</dbReference>
<dbReference type="InterPro" id="IPR032687">
    <property type="entry name" value="AraC-type_N"/>
</dbReference>
<dbReference type="EMBL" id="QFPJ01000028">
    <property type="protein sequence ID" value="PZQ21517.1"/>
    <property type="molecule type" value="Genomic_DNA"/>
</dbReference>
<accession>A0A2W5MNQ4</accession>
<gene>
    <name evidence="4" type="ORF">DI569_11785</name>
</gene>
<sequence>MRFGAAAVDGGYSAAGMVALHAPDFRQALAALARYKRLTCPELVEVEIDGGEAAVRYRWLEATGAVPRLLVDMTMASLREVARRGTAGKAVPLRLELSRRSRDRALLERHFECPVIFGASHDAMIFDRGVLDVPLVTADSGAFSRLLADLEHRITQGEGLTPIVGEVRIAIARQLSEGRRPGIAAVARRLGANPRTLQRRLDASSSQPPREGRSQIIA</sequence>
<protein>
    <recommendedName>
        <fullName evidence="3">HTH-type transcriptional regulator AraC-type N-terminal domain-containing protein</fullName>
    </recommendedName>
</protein>
<feature type="domain" description="HTH-type transcriptional regulator AraC-type N-terminal" evidence="3">
    <location>
        <begin position="10"/>
        <end position="135"/>
    </location>
</feature>
<evidence type="ECO:0000256" key="2">
    <source>
        <dbReference type="SAM" id="MobiDB-lite"/>
    </source>
</evidence>
<dbReference type="Proteomes" id="UP000248597">
    <property type="component" value="Unassembled WGS sequence"/>
</dbReference>
<evidence type="ECO:0000313" key="4">
    <source>
        <dbReference type="EMBL" id="PZQ21517.1"/>
    </source>
</evidence>